<feature type="domain" description="PIN" evidence="1">
    <location>
        <begin position="1"/>
        <end position="117"/>
    </location>
</feature>
<reference evidence="2" key="1">
    <citation type="submission" date="2023-07" db="EMBL/GenBank/DDBJ databases">
        <title>Sorghum-associated microbial communities from plants grown in Nebraska, USA.</title>
        <authorList>
            <person name="Schachtman D."/>
        </authorList>
    </citation>
    <scope>NUCLEOTIDE SEQUENCE</scope>
    <source>
        <strain evidence="2">DS3754</strain>
    </source>
</reference>
<protein>
    <submittedName>
        <fullName evidence="2">PIN family toxin of toxin-antitoxin system</fullName>
    </submittedName>
</protein>
<gene>
    <name evidence="2" type="ORF">J2W31_006880</name>
</gene>
<name>A0AAW8DCX5_9BURK</name>
<sequence length="140" mass="14983">MRFVIDTNLLVSGLMFGGLPRQLLDAARAGDFELCTSEVLLAELLDVLGRSKFADRLVQASLSPQILVDDLRKLAIVVTPTNVPRVVPTDPDDDHVLAAALAGAADLIASGDRRDLLPLGNYAGIPIVSAREAMERIAPR</sequence>
<dbReference type="AlphaFoldDB" id="A0AAW8DCX5"/>
<dbReference type="SUPFAM" id="SSF88723">
    <property type="entry name" value="PIN domain-like"/>
    <property type="match status" value="1"/>
</dbReference>
<dbReference type="InterPro" id="IPR002850">
    <property type="entry name" value="PIN_toxin-like"/>
</dbReference>
<dbReference type="NCBIfam" id="TIGR00305">
    <property type="entry name" value="putative toxin-antitoxin system toxin component, PIN family"/>
    <property type="match status" value="1"/>
</dbReference>
<dbReference type="InterPro" id="IPR029060">
    <property type="entry name" value="PIN-like_dom_sf"/>
</dbReference>
<dbReference type="InterPro" id="IPR002716">
    <property type="entry name" value="PIN_dom"/>
</dbReference>
<comment type="caution">
    <text evidence="2">The sequence shown here is derived from an EMBL/GenBank/DDBJ whole genome shotgun (WGS) entry which is preliminary data.</text>
</comment>
<organism evidence="2 3">
    <name type="scientific">Variovorax boronicumulans</name>
    <dbReference type="NCBI Taxonomy" id="436515"/>
    <lineage>
        <taxon>Bacteria</taxon>
        <taxon>Pseudomonadati</taxon>
        <taxon>Pseudomonadota</taxon>
        <taxon>Betaproteobacteria</taxon>
        <taxon>Burkholderiales</taxon>
        <taxon>Comamonadaceae</taxon>
        <taxon>Variovorax</taxon>
    </lineage>
</organism>
<dbReference type="PANTHER" id="PTHR34610:SF4">
    <property type="entry name" value="SLL8027 PROTEIN"/>
    <property type="match status" value="1"/>
</dbReference>
<dbReference type="Proteomes" id="UP001242045">
    <property type="component" value="Unassembled WGS sequence"/>
</dbReference>
<evidence type="ECO:0000313" key="3">
    <source>
        <dbReference type="Proteomes" id="UP001242045"/>
    </source>
</evidence>
<evidence type="ECO:0000259" key="1">
    <source>
        <dbReference type="SMART" id="SM00670"/>
    </source>
</evidence>
<dbReference type="SMART" id="SM00670">
    <property type="entry name" value="PINc"/>
    <property type="match status" value="1"/>
</dbReference>
<proteinExistence type="predicted"/>
<dbReference type="PANTHER" id="PTHR34610">
    <property type="entry name" value="SSL7007 PROTEIN"/>
    <property type="match status" value="1"/>
</dbReference>
<dbReference type="Pfam" id="PF13470">
    <property type="entry name" value="PIN_3"/>
    <property type="match status" value="1"/>
</dbReference>
<dbReference type="RefSeq" id="WP_307687567.1">
    <property type="nucleotide sequence ID" value="NZ_JAUSRD010000036.1"/>
</dbReference>
<evidence type="ECO:0000313" key="2">
    <source>
        <dbReference type="EMBL" id="MDP9897731.1"/>
    </source>
</evidence>
<dbReference type="EMBL" id="JAUSRD010000036">
    <property type="protein sequence ID" value="MDP9897731.1"/>
    <property type="molecule type" value="Genomic_DNA"/>
</dbReference>
<accession>A0AAW8DCX5</accession>